<accession>A0A835B717</accession>
<protein>
    <submittedName>
        <fullName evidence="1">Uncharacterized protein</fullName>
    </submittedName>
</protein>
<name>A0A835B717_9POAL</name>
<dbReference type="Proteomes" id="UP000636709">
    <property type="component" value="Unassembled WGS sequence"/>
</dbReference>
<dbReference type="OrthoDB" id="694088at2759"/>
<evidence type="ECO:0000313" key="1">
    <source>
        <dbReference type="EMBL" id="KAF8690712.1"/>
    </source>
</evidence>
<proteinExistence type="predicted"/>
<comment type="caution">
    <text evidence="1">The sequence shown here is derived from an EMBL/GenBank/DDBJ whole genome shotgun (WGS) entry which is preliminary data.</text>
</comment>
<sequence>MQFCQSLLAINRDLSYQLSLQDRLYKSSGKSEKKIQRPFLMEIIILMSWSIWTTRKDSMFNNLHPSVEACRRKFMLEFSLVTHRDNPSSAMAVPAWLDSLDTI</sequence>
<evidence type="ECO:0000313" key="2">
    <source>
        <dbReference type="Proteomes" id="UP000636709"/>
    </source>
</evidence>
<dbReference type="AlphaFoldDB" id="A0A835B717"/>
<reference evidence="1" key="1">
    <citation type="submission" date="2020-07" db="EMBL/GenBank/DDBJ databases">
        <title>Genome sequence and genetic diversity analysis of an under-domesticated orphan crop, white fonio (Digitaria exilis).</title>
        <authorList>
            <person name="Bennetzen J.L."/>
            <person name="Chen S."/>
            <person name="Ma X."/>
            <person name="Wang X."/>
            <person name="Yssel A.E.J."/>
            <person name="Chaluvadi S.R."/>
            <person name="Johnson M."/>
            <person name="Gangashetty P."/>
            <person name="Hamidou F."/>
            <person name="Sanogo M.D."/>
            <person name="Zwaenepoel A."/>
            <person name="Wallace J."/>
            <person name="Van De Peer Y."/>
            <person name="Van Deynze A."/>
        </authorList>
    </citation>
    <scope>NUCLEOTIDE SEQUENCE</scope>
    <source>
        <tissue evidence="1">Leaves</tissue>
    </source>
</reference>
<organism evidence="1 2">
    <name type="scientific">Digitaria exilis</name>
    <dbReference type="NCBI Taxonomy" id="1010633"/>
    <lineage>
        <taxon>Eukaryota</taxon>
        <taxon>Viridiplantae</taxon>
        <taxon>Streptophyta</taxon>
        <taxon>Embryophyta</taxon>
        <taxon>Tracheophyta</taxon>
        <taxon>Spermatophyta</taxon>
        <taxon>Magnoliopsida</taxon>
        <taxon>Liliopsida</taxon>
        <taxon>Poales</taxon>
        <taxon>Poaceae</taxon>
        <taxon>PACMAD clade</taxon>
        <taxon>Panicoideae</taxon>
        <taxon>Panicodae</taxon>
        <taxon>Paniceae</taxon>
        <taxon>Anthephorinae</taxon>
        <taxon>Digitaria</taxon>
    </lineage>
</organism>
<keyword evidence="2" id="KW-1185">Reference proteome</keyword>
<gene>
    <name evidence="1" type="ORF">HU200_041088</name>
</gene>
<dbReference type="EMBL" id="JACEFO010001972">
    <property type="protein sequence ID" value="KAF8690712.1"/>
    <property type="molecule type" value="Genomic_DNA"/>
</dbReference>